<dbReference type="EMBL" id="KP037007">
    <property type="protein sequence ID" value="AIX13114.1"/>
    <property type="molecule type" value="Genomic_DNA"/>
</dbReference>
<accession>A0A0A0YSB3</accession>
<dbReference type="Proteomes" id="UP000030322">
    <property type="component" value="Segment"/>
</dbReference>
<feature type="region of interest" description="Disordered" evidence="1">
    <location>
        <begin position="127"/>
        <end position="146"/>
    </location>
</feature>
<sequence length="146" mass="16728">MKTIEQILSQHKSQTLDGRDLNRLAQFLTVEQIESLGMEFNTPEARAEHKPDEFTRENVLAQLQKDVDFGFEKALNRRGLSAGAMFTVVQMWNWVLEEGLEDFPEDNYAQYGLPLFKATAVKYSFENPIGDDTGSEEDKYSSEAPW</sequence>
<evidence type="ECO:0000256" key="1">
    <source>
        <dbReference type="SAM" id="MobiDB-lite"/>
    </source>
</evidence>
<keyword evidence="3" id="KW-1185">Reference proteome</keyword>
<dbReference type="RefSeq" id="YP_009147618.1">
    <property type="nucleotide sequence ID" value="NC_027340.1"/>
</dbReference>
<feature type="compositionally biased region" description="Basic and acidic residues" evidence="1">
    <location>
        <begin position="136"/>
        <end position="146"/>
    </location>
</feature>
<protein>
    <submittedName>
        <fullName evidence="2">Uncharacterized protein</fullName>
    </submittedName>
</protein>
<organism evidence="2 3">
    <name type="scientific">Erwinia phage phiEa2809</name>
    <dbReference type="NCBI Taxonomy" id="1564096"/>
    <lineage>
        <taxon>Viruses</taxon>
        <taxon>Duplodnaviria</taxon>
        <taxon>Heunggongvirae</taxon>
        <taxon>Uroviricota</taxon>
        <taxon>Caudoviricetes</taxon>
        <taxon>Pantevenvirales</taxon>
        <taxon>Ackermannviridae</taxon>
        <taxon>Nezavisimistyvirus</taxon>
        <taxon>Nezavisimistyvirus Ea2809</taxon>
    </lineage>
</organism>
<name>A0A0A0YSB3_9CAUD</name>
<evidence type="ECO:0000313" key="3">
    <source>
        <dbReference type="Proteomes" id="UP000030322"/>
    </source>
</evidence>
<dbReference type="GeneID" id="24623233"/>
<gene>
    <name evidence="2" type="ORF">NW77_106</name>
</gene>
<dbReference type="KEGG" id="vg:24623233"/>
<dbReference type="OrthoDB" id="18726at10239"/>
<proteinExistence type="predicted"/>
<reference evidence="2 3" key="1">
    <citation type="submission" date="2014-10" db="EMBL/GenBank/DDBJ databases">
        <title>Characterization of a new ViI-like Erwinia amylovora bacteriophage.</title>
        <authorList>
            <person name="Lagonenko A.L."/>
            <person name="Valentovich L.N."/>
        </authorList>
    </citation>
    <scope>NUCLEOTIDE SEQUENCE [LARGE SCALE GENOMIC DNA]</scope>
</reference>
<evidence type="ECO:0000313" key="2">
    <source>
        <dbReference type="EMBL" id="AIX13114.1"/>
    </source>
</evidence>